<keyword evidence="3" id="KW-1185">Reference proteome</keyword>
<dbReference type="EMBL" id="BAABAT010000015">
    <property type="protein sequence ID" value="GAA4253339.1"/>
    <property type="molecule type" value="Genomic_DNA"/>
</dbReference>
<keyword evidence="1" id="KW-0812">Transmembrane</keyword>
<accession>A0ABP8DDG9</accession>
<dbReference type="Proteomes" id="UP001500620">
    <property type="component" value="Unassembled WGS sequence"/>
</dbReference>
<gene>
    <name evidence="2" type="ORF">GCM10022255_053830</name>
</gene>
<proteinExistence type="predicted"/>
<feature type="transmembrane region" description="Helical" evidence="1">
    <location>
        <begin position="73"/>
        <end position="94"/>
    </location>
</feature>
<evidence type="ECO:0000256" key="1">
    <source>
        <dbReference type="SAM" id="Phobius"/>
    </source>
</evidence>
<protein>
    <submittedName>
        <fullName evidence="2">Uncharacterized protein</fullName>
    </submittedName>
</protein>
<organism evidence="2 3">
    <name type="scientific">Dactylosporangium darangshiense</name>
    <dbReference type="NCBI Taxonomy" id="579108"/>
    <lineage>
        <taxon>Bacteria</taxon>
        <taxon>Bacillati</taxon>
        <taxon>Actinomycetota</taxon>
        <taxon>Actinomycetes</taxon>
        <taxon>Micromonosporales</taxon>
        <taxon>Micromonosporaceae</taxon>
        <taxon>Dactylosporangium</taxon>
    </lineage>
</organism>
<evidence type="ECO:0000313" key="3">
    <source>
        <dbReference type="Proteomes" id="UP001500620"/>
    </source>
</evidence>
<name>A0ABP8DDG9_9ACTN</name>
<keyword evidence="1" id="KW-1133">Transmembrane helix</keyword>
<evidence type="ECO:0000313" key="2">
    <source>
        <dbReference type="EMBL" id="GAA4253339.1"/>
    </source>
</evidence>
<keyword evidence="1" id="KW-0472">Membrane</keyword>
<reference evidence="3" key="1">
    <citation type="journal article" date="2019" name="Int. J. Syst. Evol. Microbiol.">
        <title>The Global Catalogue of Microorganisms (GCM) 10K type strain sequencing project: providing services to taxonomists for standard genome sequencing and annotation.</title>
        <authorList>
            <consortium name="The Broad Institute Genomics Platform"/>
            <consortium name="The Broad Institute Genome Sequencing Center for Infectious Disease"/>
            <person name="Wu L."/>
            <person name="Ma J."/>
        </authorList>
    </citation>
    <scope>NUCLEOTIDE SEQUENCE [LARGE SCALE GENOMIC DNA]</scope>
    <source>
        <strain evidence="3">JCM 17441</strain>
    </source>
</reference>
<sequence>MTPPLAPARTGGRALGSQAMTLRAIPARLAATATAGLLAALTPAAPAGAEVTPTPTLDPDDPAVKAGTLIGRLLPAICCLVIFVILLGVLLVLLNRRKERRARGYR</sequence>
<comment type="caution">
    <text evidence="2">The sequence shown here is derived from an EMBL/GenBank/DDBJ whole genome shotgun (WGS) entry which is preliminary data.</text>
</comment>